<feature type="compositionally biased region" description="Basic residues" evidence="1">
    <location>
        <begin position="33"/>
        <end position="43"/>
    </location>
</feature>
<evidence type="ECO:0000256" key="1">
    <source>
        <dbReference type="SAM" id="MobiDB-lite"/>
    </source>
</evidence>
<evidence type="ECO:0000313" key="2">
    <source>
        <dbReference type="EnsemblPlants" id="TuG1812G0600000262.01.T01.cds302556"/>
    </source>
</evidence>
<protein>
    <submittedName>
        <fullName evidence="2">Uncharacterized protein</fullName>
    </submittedName>
</protein>
<proteinExistence type="predicted"/>
<dbReference type="EnsemblPlants" id="TuG1812G0600000262.01.T01">
    <property type="protein sequence ID" value="TuG1812G0600000262.01.T01.cds302556"/>
    <property type="gene ID" value="TuG1812G0600000262.01"/>
</dbReference>
<reference evidence="3" key="1">
    <citation type="journal article" date="2013" name="Nature">
        <title>Draft genome of the wheat A-genome progenitor Triticum urartu.</title>
        <authorList>
            <person name="Ling H.Q."/>
            <person name="Zhao S."/>
            <person name="Liu D."/>
            <person name="Wang J."/>
            <person name="Sun H."/>
            <person name="Zhang C."/>
            <person name="Fan H."/>
            <person name="Li D."/>
            <person name="Dong L."/>
            <person name="Tao Y."/>
            <person name="Gao C."/>
            <person name="Wu H."/>
            <person name="Li Y."/>
            <person name="Cui Y."/>
            <person name="Guo X."/>
            <person name="Zheng S."/>
            <person name="Wang B."/>
            <person name="Yu K."/>
            <person name="Liang Q."/>
            <person name="Yang W."/>
            <person name="Lou X."/>
            <person name="Chen J."/>
            <person name="Feng M."/>
            <person name="Jian J."/>
            <person name="Zhang X."/>
            <person name="Luo G."/>
            <person name="Jiang Y."/>
            <person name="Liu J."/>
            <person name="Wang Z."/>
            <person name="Sha Y."/>
            <person name="Zhang B."/>
            <person name="Wu H."/>
            <person name="Tang D."/>
            <person name="Shen Q."/>
            <person name="Xue P."/>
            <person name="Zou S."/>
            <person name="Wang X."/>
            <person name="Liu X."/>
            <person name="Wang F."/>
            <person name="Yang Y."/>
            <person name="An X."/>
            <person name="Dong Z."/>
            <person name="Zhang K."/>
            <person name="Zhang X."/>
            <person name="Luo M.C."/>
            <person name="Dvorak J."/>
            <person name="Tong Y."/>
            <person name="Wang J."/>
            <person name="Yang H."/>
            <person name="Li Z."/>
            <person name="Wang D."/>
            <person name="Zhang A."/>
            <person name="Wang J."/>
        </authorList>
    </citation>
    <scope>NUCLEOTIDE SEQUENCE</scope>
    <source>
        <strain evidence="3">cv. G1812</strain>
    </source>
</reference>
<name>A0A8R7UQ34_TRIUA</name>
<dbReference type="Proteomes" id="UP000015106">
    <property type="component" value="Chromosome 6"/>
</dbReference>
<evidence type="ECO:0000313" key="3">
    <source>
        <dbReference type="Proteomes" id="UP000015106"/>
    </source>
</evidence>
<reference evidence="2" key="3">
    <citation type="submission" date="2022-06" db="UniProtKB">
        <authorList>
            <consortium name="EnsemblPlants"/>
        </authorList>
    </citation>
    <scope>IDENTIFICATION</scope>
</reference>
<keyword evidence="3" id="KW-1185">Reference proteome</keyword>
<sequence length="134" mass="13844">MVSRRTQRAWLSMPLEARTGRSSAKVAGSGRNPARRYAKRKNWSARSARSAAAAAEITPWTTGAESVGQSRRTEFSIRVVHLRRRIMWRIVSCSGSSSRGARAGAGSPASVAAGASSGVSAGDAAGRAASAAGA</sequence>
<reference evidence="2" key="2">
    <citation type="submission" date="2018-03" db="EMBL/GenBank/DDBJ databases">
        <title>The Triticum urartu genome reveals the dynamic nature of wheat genome evolution.</title>
        <authorList>
            <person name="Ling H."/>
            <person name="Ma B."/>
            <person name="Shi X."/>
            <person name="Liu H."/>
            <person name="Dong L."/>
            <person name="Sun H."/>
            <person name="Cao Y."/>
            <person name="Gao Q."/>
            <person name="Zheng S."/>
            <person name="Li Y."/>
            <person name="Yu Y."/>
            <person name="Du H."/>
            <person name="Qi M."/>
            <person name="Li Y."/>
            <person name="Yu H."/>
            <person name="Cui Y."/>
            <person name="Wang N."/>
            <person name="Chen C."/>
            <person name="Wu H."/>
            <person name="Zhao Y."/>
            <person name="Zhang J."/>
            <person name="Li Y."/>
            <person name="Zhou W."/>
            <person name="Zhang B."/>
            <person name="Hu W."/>
            <person name="Eijk M."/>
            <person name="Tang J."/>
            <person name="Witsenboer H."/>
            <person name="Zhao S."/>
            <person name="Li Z."/>
            <person name="Zhang A."/>
            <person name="Wang D."/>
            <person name="Liang C."/>
        </authorList>
    </citation>
    <scope>NUCLEOTIDE SEQUENCE [LARGE SCALE GENOMIC DNA]</scope>
    <source>
        <strain evidence="2">cv. G1812</strain>
    </source>
</reference>
<dbReference type="AlphaFoldDB" id="A0A8R7UQ34"/>
<accession>A0A8R7UQ34</accession>
<feature type="region of interest" description="Disordered" evidence="1">
    <location>
        <begin position="95"/>
        <end position="134"/>
    </location>
</feature>
<organism evidence="2 3">
    <name type="scientific">Triticum urartu</name>
    <name type="common">Red wild einkorn</name>
    <name type="synonym">Crithodium urartu</name>
    <dbReference type="NCBI Taxonomy" id="4572"/>
    <lineage>
        <taxon>Eukaryota</taxon>
        <taxon>Viridiplantae</taxon>
        <taxon>Streptophyta</taxon>
        <taxon>Embryophyta</taxon>
        <taxon>Tracheophyta</taxon>
        <taxon>Spermatophyta</taxon>
        <taxon>Magnoliopsida</taxon>
        <taxon>Liliopsida</taxon>
        <taxon>Poales</taxon>
        <taxon>Poaceae</taxon>
        <taxon>BOP clade</taxon>
        <taxon>Pooideae</taxon>
        <taxon>Triticodae</taxon>
        <taxon>Triticeae</taxon>
        <taxon>Triticinae</taxon>
        <taxon>Triticum</taxon>
    </lineage>
</organism>
<feature type="region of interest" description="Disordered" evidence="1">
    <location>
        <begin position="21"/>
        <end position="43"/>
    </location>
</feature>
<dbReference type="Gramene" id="TuG1812G0600000262.01.T01">
    <property type="protein sequence ID" value="TuG1812G0600000262.01.T01.cds302556"/>
    <property type="gene ID" value="TuG1812G0600000262.01"/>
</dbReference>
<gene>
    <name evidence="2" type="primary">LOC125512466</name>
</gene>